<evidence type="ECO:0000313" key="9">
    <source>
        <dbReference type="EMBL" id="CAG8544542.1"/>
    </source>
</evidence>
<sequence length="398" mass="46638">MSSQSLVRSYGFNWSSCGYCNAEEATSHKFGISADTLLCQDYQALIDRGWRRLDAIKFQPSKSQRKLINRFNRFIEGTYVPSNSTNDEEDNDELPDFFGRNQPRTTKAKKSKQQVGKDYDMIESIHEAENKENYKHNFKIVLEPSSFSREKYQIYRKYQIEIHKDEEDELSESGFRRFLVKSPLKCESTNIPGYKYGSFHQCYYLDNKLIAVAVLDILPKCISSVYFFYEPDFGFLRLGTYSALREIIMTKEYYNVGLEELRWYYMGFYIHTCPKMKYKAQYKPSDLLDPETYEWHPIERCKSLLDKYKYVSFDNPPDDNKGKEKSDDENVNLLPGIFDSKNVTSDEIENIPISINETIVQFKYVVPYLGNSSGIIEHLKKYYTAVGPELAKKMVFIC</sequence>
<keyword evidence="3 5" id="KW-0833">Ubl conjugation pathway</keyword>
<evidence type="ECO:0000313" key="10">
    <source>
        <dbReference type="Proteomes" id="UP000789706"/>
    </source>
</evidence>
<feature type="domain" description="N-end aminoacyl transferase N-terminal" evidence="7">
    <location>
        <begin position="15"/>
        <end position="61"/>
    </location>
</feature>
<dbReference type="GO" id="GO:0005737">
    <property type="term" value="C:cytoplasm"/>
    <property type="evidence" value="ECO:0007669"/>
    <property type="project" value="TreeGrafter"/>
</dbReference>
<dbReference type="EMBL" id="CAJVPK010000737">
    <property type="protein sequence ID" value="CAG8544542.1"/>
    <property type="molecule type" value="Genomic_DNA"/>
</dbReference>
<proteinExistence type="inferred from homology"/>
<dbReference type="GO" id="GO:0004057">
    <property type="term" value="F:arginyl-tRNA--protein transferase activity"/>
    <property type="evidence" value="ECO:0007669"/>
    <property type="project" value="UniProtKB-EC"/>
</dbReference>
<gene>
    <name evidence="9" type="ORF">DEBURN_LOCUS6789</name>
</gene>
<accession>A0A9N9FMH4</accession>
<keyword evidence="10" id="KW-1185">Reference proteome</keyword>
<organism evidence="9 10">
    <name type="scientific">Diversispora eburnea</name>
    <dbReference type="NCBI Taxonomy" id="1213867"/>
    <lineage>
        <taxon>Eukaryota</taxon>
        <taxon>Fungi</taxon>
        <taxon>Fungi incertae sedis</taxon>
        <taxon>Mucoromycota</taxon>
        <taxon>Glomeromycotina</taxon>
        <taxon>Glomeromycetes</taxon>
        <taxon>Diversisporales</taxon>
        <taxon>Diversisporaceae</taxon>
        <taxon>Diversispora</taxon>
    </lineage>
</organism>
<evidence type="ECO:0000256" key="3">
    <source>
        <dbReference type="ARBA" id="ARBA00022786"/>
    </source>
</evidence>
<dbReference type="InterPro" id="IPR017137">
    <property type="entry name" value="Arg-tRNA-P_Trfase_1_euk"/>
</dbReference>
<comment type="caution">
    <text evidence="9">The sequence shown here is derived from an EMBL/GenBank/DDBJ whole genome shotgun (WGS) entry which is preliminary data.</text>
</comment>
<dbReference type="PANTHER" id="PTHR21367">
    <property type="entry name" value="ARGININE-TRNA-PROTEIN TRANSFERASE 1"/>
    <property type="match status" value="1"/>
</dbReference>
<dbReference type="EC" id="2.3.2.8" evidence="5"/>
<keyword evidence="2 5" id="KW-0808">Transferase</keyword>
<dbReference type="InterPro" id="IPR007472">
    <property type="entry name" value="N-end_Aminoacyl_Trfase_C"/>
</dbReference>
<dbReference type="PANTHER" id="PTHR21367:SF1">
    <property type="entry name" value="ARGINYL-TRNA--PROTEIN TRANSFERASE 1"/>
    <property type="match status" value="1"/>
</dbReference>
<evidence type="ECO:0000256" key="1">
    <source>
        <dbReference type="ARBA" id="ARBA00009991"/>
    </source>
</evidence>
<protein>
    <recommendedName>
        <fullName evidence="5">Arginyl-tRNA--protein transferase 1</fullName>
        <shortName evidence="5">Arginyltransferase 1</shortName>
        <shortName evidence="5">R-transferase 1</shortName>
        <ecNumber evidence="5">2.3.2.8</ecNumber>
    </recommendedName>
    <alternativeName>
        <fullName evidence="5">Arginine-tRNA--protein transferase 1</fullName>
    </alternativeName>
</protein>
<feature type="compositionally biased region" description="Acidic residues" evidence="6">
    <location>
        <begin position="86"/>
        <end position="95"/>
    </location>
</feature>
<evidence type="ECO:0000256" key="4">
    <source>
        <dbReference type="ARBA" id="ARBA00023315"/>
    </source>
</evidence>
<dbReference type="InterPro" id="IPR007471">
    <property type="entry name" value="N-end_Aminoacyl_Trfase_N"/>
</dbReference>
<dbReference type="OrthoDB" id="74183at2759"/>
<dbReference type="Proteomes" id="UP000789706">
    <property type="component" value="Unassembled WGS sequence"/>
</dbReference>
<evidence type="ECO:0000256" key="5">
    <source>
        <dbReference type="PIRNR" id="PIRNR037207"/>
    </source>
</evidence>
<feature type="region of interest" description="Disordered" evidence="6">
    <location>
        <begin position="79"/>
        <end position="115"/>
    </location>
</feature>
<reference evidence="9" key="1">
    <citation type="submission" date="2021-06" db="EMBL/GenBank/DDBJ databases">
        <authorList>
            <person name="Kallberg Y."/>
            <person name="Tangrot J."/>
            <person name="Rosling A."/>
        </authorList>
    </citation>
    <scope>NUCLEOTIDE SEQUENCE</scope>
    <source>
        <strain evidence="9">AZ414A</strain>
    </source>
</reference>
<comment type="function">
    <text evidence="5">Involved in the post-translational conjugation of arginine to the N-terminal aspartate or glutamate of a protein. This arginylation is required for degradation of the protein via the ubiquitin pathway.</text>
</comment>
<feature type="domain" description="N-end rule aminoacyl transferase C-terminal" evidence="8">
    <location>
        <begin position="150"/>
        <end position="289"/>
    </location>
</feature>
<evidence type="ECO:0000259" key="8">
    <source>
        <dbReference type="Pfam" id="PF04377"/>
    </source>
</evidence>
<evidence type="ECO:0000256" key="2">
    <source>
        <dbReference type="ARBA" id="ARBA00022679"/>
    </source>
</evidence>
<dbReference type="PIRSF" id="PIRSF037207">
    <property type="entry name" value="ATE1_euk"/>
    <property type="match status" value="1"/>
</dbReference>
<comment type="catalytic activity">
    <reaction evidence="5">
        <text>an N-terminal L-alpha-aminoacyl-[protein] + L-arginyl-tRNA(Arg) = an N-terminal L-arginyl-L-aminoacyl-[protein] + tRNA(Arg) + H(+)</text>
        <dbReference type="Rhea" id="RHEA:10208"/>
        <dbReference type="Rhea" id="RHEA-COMP:9658"/>
        <dbReference type="Rhea" id="RHEA-COMP:9673"/>
        <dbReference type="Rhea" id="RHEA-COMP:10636"/>
        <dbReference type="Rhea" id="RHEA-COMP:10638"/>
        <dbReference type="ChEBI" id="CHEBI:15378"/>
        <dbReference type="ChEBI" id="CHEBI:78442"/>
        <dbReference type="ChEBI" id="CHEBI:78513"/>
        <dbReference type="ChEBI" id="CHEBI:78597"/>
        <dbReference type="ChEBI" id="CHEBI:83562"/>
        <dbReference type="EC" id="2.3.2.8"/>
    </reaction>
</comment>
<name>A0A9N9FMH4_9GLOM</name>
<dbReference type="Pfam" id="PF04377">
    <property type="entry name" value="ATE_C"/>
    <property type="match status" value="1"/>
</dbReference>
<dbReference type="AlphaFoldDB" id="A0A9N9FMH4"/>
<evidence type="ECO:0000256" key="6">
    <source>
        <dbReference type="SAM" id="MobiDB-lite"/>
    </source>
</evidence>
<dbReference type="Pfam" id="PF04376">
    <property type="entry name" value="ATE_N"/>
    <property type="match status" value="1"/>
</dbReference>
<evidence type="ECO:0000259" key="7">
    <source>
        <dbReference type="Pfam" id="PF04376"/>
    </source>
</evidence>
<dbReference type="InterPro" id="IPR030700">
    <property type="entry name" value="N-end_Aminoacyl_Trfase"/>
</dbReference>
<keyword evidence="4 5" id="KW-0012">Acyltransferase</keyword>
<comment type="similarity">
    <text evidence="1 5">Belongs to the R-transferase family.</text>
</comment>